<protein>
    <submittedName>
        <fullName evidence="1">Uncharacterized protein</fullName>
    </submittedName>
</protein>
<evidence type="ECO:0000313" key="2">
    <source>
        <dbReference type="Proteomes" id="UP000000844"/>
    </source>
</evidence>
<dbReference type="STRING" id="446470.Snas_6236"/>
<accession>D3Q2V6</accession>
<dbReference type="KEGG" id="sna:Snas_6236"/>
<dbReference type="Proteomes" id="UP000000844">
    <property type="component" value="Chromosome"/>
</dbReference>
<gene>
    <name evidence="1" type="ordered locus">Snas_6236</name>
</gene>
<keyword evidence="2" id="KW-1185">Reference proteome</keyword>
<dbReference type="AlphaFoldDB" id="D3Q2V6"/>
<evidence type="ECO:0000313" key="1">
    <source>
        <dbReference type="EMBL" id="ADD45857.1"/>
    </source>
</evidence>
<proteinExistence type="predicted"/>
<reference evidence="1 2" key="1">
    <citation type="journal article" date="2009" name="Stand. Genomic Sci.">
        <title>Complete genome sequence of Stackebrandtia nassauensis type strain (LLR-40K-21).</title>
        <authorList>
            <person name="Munk C."/>
            <person name="Lapidus A."/>
            <person name="Copeland A."/>
            <person name="Jando M."/>
            <person name="Mayilraj S."/>
            <person name="Glavina Del Rio T."/>
            <person name="Nolan M."/>
            <person name="Chen F."/>
            <person name="Lucas S."/>
            <person name="Tice H."/>
            <person name="Cheng J.F."/>
            <person name="Han C."/>
            <person name="Detter J.C."/>
            <person name="Bruce D."/>
            <person name="Goodwin L."/>
            <person name="Chain P."/>
            <person name="Pitluck S."/>
            <person name="Goker M."/>
            <person name="Ovchinikova G."/>
            <person name="Pati A."/>
            <person name="Ivanova N."/>
            <person name="Mavromatis K."/>
            <person name="Chen A."/>
            <person name="Palaniappan K."/>
            <person name="Land M."/>
            <person name="Hauser L."/>
            <person name="Chang Y.J."/>
            <person name="Jeffries C.D."/>
            <person name="Bristow J."/>
            <person name="Eisen J.A."/>
            <person name="Markowitz V."/>
            <person name="Hugenholtz P."/>
            <person name="Kyrpides N.C."/>
            <person name="Klenk H.P."/>
        </authorList>
    </citation>
    <scope>NUCLEOTIDE SEQUENCE [LARGE SCALE GENOMIC DNA]</scope>
    <source>
        <strain evidence="2">DSM 44728 / CIP 108903 / NRRL B-16338 / NBRC 102104 / LLR-40K-21</strain>
    </source>
</reference>
<sequence>MTNLEVDRIEWMRIYTVTCPVCAAEGPWRLWTREANAGLVCAGCDLDWQHPLVYPAYIKARAERIAAGTDAELPPLEETIGWRPHAQTSAVDIYESDAVAAEYWSPWDRGTRWDVDWPDLWQADGIATKIDEVAAEDAGCDLVTARRLWWVEPEIVATAKEKLAEFTAGTRNRAQFYHGKLFPLIAESQRRHGDLAPDQLSD</sequence>
<dbReference type="HOGENOM" id="CLU_1353940_0_0_11"/>
<dbReference type="EMBL" id="CP001778">
    <property type="protein sequence ID" value="ADD45857.1"/>
    <property type="molecule type" value="Genomic_DNA"/>
</dbReference>
<organism evidence="1 2">
    <name type="scientific">Stackebrandtia nassauensis (strain DSM 44728 / CIP 108903 / NRRL B-16338 / NBRC 102104 / LLR-40K-21)</name>
    <dbReference type="NCBI Taxonomy" id="446470"/>
    <lineage>
        <taxon>Bacteria</taxon>
        <taxon>Bacillati</taxon>
        <taxon>Actinomycetota</taxon>
        <taxon>Actinomycetes</taxon>
        <taxon>Glycomycetales</taxon>
        <taxon>Glycomycetaceae</taxon>
        <taxon>Stackebrandtia</taxon>
    </lineage>
</organism>
<dbReference type="RefSeq" id="WP_013021428.1">
    <property type="nucleotide sequence ID" value="NC_013947.1"/>
</dbReference>
<name>D3Q2V6_STANL</name>